<keyword evidence="2" id="KW-1185">Reference proteome</keyword>
<dbReference type="RefSeq" id="WP_046583985.1">
    <property type="nucleotide sequence ID" value="NZ_LAVA02000018.1"/>
</dbReference>
<dbReference type="AlphaFoldDB" id="A0A1J4P436"/>
<evidence type="ECO:0000313" key="2">
    <source>
        <dbReference type="Proteomes" id="UP000034196"/>
    </source>
</evidence>
<dbReference type="InterPro" id="IPR046030">
    <property type="entry name" value="DUF5988"/>
</dbReference>
<name>A0A1J4P436_9ACTN</name>
<proteinExistence type="predicted"/>
<organism evidence="1 2">
    <name type="scientific">Streptomyces mangrovisoli</name>
    <dbReference type="NCBI Taxonomy" id="1428628"/>
    <lineage>
        <taxon>Bacteria</taxon>
        <taxon>Bacillati</taxon>
        <taxon>Actinomycetota</taxon>
        <taxon>Actinomycetes</taxon>
        <taxon>Kitasatosporales</taxon>
        <taxon>Streptomycetaceae</taxon>
        <taxon>Streptomyces</taxon>
    </lineage>
</organism>
<evidence type="ECO:0000313" key="1">
    <source>
        <dbReference type="EMBL" id="OIJ68229.1"/>
    </source>
</evidence>
<gene>
    <name evidence="1" type="ORF">WN71_009345</name>
</gene>
<dbReference type="OrthoDB" id="3402203at2"/>
<dbReference type="Pfam" id="PF19450">
    <property type="entry name" value="DUF5988"/>
    <property type="match status" value="1"/>
</dbReference>
<reference evidence="1" key="1">
    <citation type="submission" date="2016-10" db="EMBL/GenBank/DDBJ databases">
        <title>Genome sequence of Streptomyces mangrovisoli MUSC 149.</title>
        <authorList>
            <person name="Lee L.-H."/>
            <person name="Ser H.-L."/>
        </authorList>
    </citation>
    <scope>NUCLEOTIDE SEQUENCE [LARGE SCALE GENOMIC DNA]</scope>
    <source>
        <strain evidence="1">MUSC 149</strain>
    </source>
</reference>
<sequence length="73" mass="8302">MPTNTVSANALLLGGPYRTAGHEIVAHVADHGEIFKMRVENRYDHFAPTEEFVQRGESALRVFRYARHTYVAE</sequence>
<dbReference type="Proteomes" id="UP000034196">
    <property type="component" value="Unassembled WGS sequence"/>
</dbReference>
<dbReference type="EMBL" id="LAVA02000018">
    <property type="protein sequence ID" value="OIJ68229.1"/>
    <property type="molecule type" value="Genomic_DNA"/>
</dbReference>
<accession>A0A1J4P436</accession>
<protein>
    <submittedName>
        <fullName evidence="1">Uncharacterized protein</fullName>
    </submittedName>
</protein>
<comment type="caution">
    <text evidence="1">The sequence shown here is derived from an EMBL/GenBank/DDBJ whole genome shotgun (WGS) entry which is preliminary data.</text>
</comment>